<dbReference type="OrthoDB" id="1742963at2759"/>
<accession>A0A5B6X4C3</accession>
<evidence type="ECO:0000313" key="2">
    <source>
        <dbReference type="Proteomes" id="UP000325315"/>
    </source>
</evidence>
<keyword evidence="1" id="KW-0808">Transferase</keyword>
<gene>
    <name evidence="1" type="ORF">EPI10_032190</name>
</gene>
<keyword evidence="1" id="KW-0548">Nucleotidyltransferase</keyword>
<dbReference type="EMBL" id="SMMG02000001">
    <property type="protein sequence ID" value="KAA3488436.1"/>
    <property type="molecule type" value="Genomic_DNA"/>
</dbReference>
<dbReference type="Proteomes" id="UP000325315">
    <property type="component" value="Unassembled WGS sequence"/>
</dbReference>
<organism evidence="1 2">
    <name type="scientific">Gossypium australe</name>
    <dbReference type="NCBI Taxonomy" id="47621"/>
    <lineage>
        <taxon>Eukaryota</taxon>
        <taxon>Viridiplantae</taxon>
        <taxon>Streptophyta</taxon>
        <taxon>Embryophyta</taxon>
        <taxon>Tracheophyta</taxon>
        <taxon>Spermatophyta</taxon>
        <taxon>Magnoliopsida</taxon>
        <taxon>eudicotyledons</taxon>
        <taxon>Gunneridae</taxon>
        <taxon>Pentapetalae</taxon>
        <taxon>rosids</taxon>
        <taxon>malvids</taxon>
        <taxon>Malvales</taxon>
        <taxon>Malvaceae</taxon>
        <taxon>Malvoideae</taxon>
        <taxon>Gossypium</taxon>
    </lineage>
</organism>
<keyword evidence="2" id="KW-1185">Reference proteome</keyword>
<comment type="caution">
    <text evidence="1">The sequence shown here is derived from an EMBL/GenBank/DDBJ whole genome shotgun (WGS) entry which is preliminary data.</text>
</comment>
<proteinExistence type="predicted"/>
<protein>
    <submittedName>
        <fullName evidence="1">RNA-directed DNA polymerase reverse transcriptase family protein</fullName>
    </submittedName>
</protein>
<dbReference type="AlphaFoldDB" id="A0A5B6X4C3"/>
<name>A0A5B6X4C3_9ROSI</name>
<reference evidence="2" key="1">
    <citation type="journal article" date="2019" name="Plant Biotechnol. J.">
        <title>Genome sequencing of the Australian wild diploid species Gossypium australe highlights disease resistance and delayed gland morphogenesis.</title>
        <authorList>
            <person name="Cai Y."/>
            <person name="Cai X."/>
            <person name="Wang Q."/>
            <person name="Wang P."/>
            <person name="Zhang Y."/>
            <person name="Cai C."/>
            <person name="Xu Y."/>
            <person name="Wang K."/>
            <person name="Zhou Z."/>
            <person name="Wang C."/>
            <person name="Geng S."/>
            <person name="Li B."/>
            <person name="Dong Q."/>
            <person name="Hou Y."/>
            <person name="Wang H."/>
            <person name="Ai P."/>
            <person name="Liu Z."/>
            <person name="Yi F."/>
            <person name="Sun M."/>
            <person name="An G."/>
            <person name="Cheng J."/>
            <person name="Zhang Y."/>
            <person name="Shi Q."/>
            <person name="Xie Y."/>
            <person name="Shi X."/>
            <person name="Chang Y."/>
            <person name="Huang F."/>
            <person name="Chen Y."/>
            <person name="Hong S."/>
            <person name="Mi L."/>
            <person name="Sun Q."/>
            <person name="Zhang L."/>
            <person name="Zhou B."/>
            <person name="Peng R."/>
            <person name="Zhang X."/>
            <person name="Liu F."/>
        </authorList>
    </citation>
    <scope>NUCLEOTIDE SEQUENCE [LARGE SCALE GENOMIC DNA]</scope>
    <source>
        <strain evidence="2">cv. PA1801</strain>
    </source>
</reference>
<keyword evidence="1" id="KW-0695">RNA-directed DNA polymerase</keyword>
<dbReference type="GO" id="GO:0003964">
    <property type="term" value="F:RNA-directed DNA polymerase activity"/>
    <property type="evidence" value="ECO:0007669"/>
    <property type="project" value="UniProtKB-KW"/>
</dbReference>
<sequence>MGRSKKMSFQNLKDWFKKKIYRGNPMCFMTCFLLPKSLCGELESIMARFGGKNDMVGGGIHWCEWNLLCELKESDGYGFRSLTKFDLALLAKQGCHLITYTTSLLSRVLKAKYYPHYDFLIARLGDLPSYT</sequence>
<evidence type="ECO:0000313" key="1">
    <source>
        <dbReference type="EMBL" id="KAA3488436.1"/>
    </source>
</evidence>